<dbReference type="EMBL" id="JAQMLU010000041">
    <property type="protein sequence ID" value="MDB8751470.1"/>
    <property type="molecule type" value="Genomic_DNA"/>
</dbReference>
<comment type="caution">
    <text evidence="1">The sequence shown here is derived from an EMBL/GenBank/DDBJ whole genome shotgun (WGS) entry which is preliminary data.</text>
</comment>
<name>A0AAW6EE77_9FIRM</name>
<reference evidence="1" key="1">
    <citation type="submission" date="2023-01" db="EMBL/GenBank/DDBJ databases">
        <title>Human gut microbiome strain richness.</title>
        <authorList>
            <person name="Chen-Liaw A."/>
        </authorList>
    </citation>
    <scope>NUCLEOTIDE SEQUENCE</scope>
    <source>
        <strain evidence="1">D43st1_D9_D43t1_170807</strain>
    </source>
</reference>
<dbReference type="AlphaFoldDB" id="A0AAW6EE77"/>
<protein>
    <submittedName>
        <fullName evidence="1">Uncharacterized protein</fullName>
    </submittedName>
</protein>
<evidence type="ECO:0000313" key="1">
    <source>
        <dbReference type="EMBL" id="MDB8751470.1"/>
    </source>
</evidence>
<proteinExistence type="predicted"/>
<accession>A0AAW6EE77</accession>
<gene>
    <name evidence="1" type="ORF">PNW00_13615</name>
</gene>
<dbReference type="Proteomes" id="UP001213042">
    <property type="component" value="Unassembled WGS sequence"/>
</dbReference>
<evidence type="ECO:0000313" key="2">
    <source>
        <dbReference type="Proteomes" id="UP001213042"/>
    </source>
</evidence>
<sequence length="151" mass="15849">MTITLNADYDVTLNTALLGYVGETNARPVSVEGLTVDGADRYVLTIDYGDGTAYEVDITGGQWTPTADILRSAQTVSCQIAAKKLAGNEYILVKKSRIFRLRIGAAIGDTAIPSPSVAADALDRIDAIGRQAHADMQTAVTAAETATTAAE</sequence>
<organism evidence="1 2">
    <name type="scientific">Ruminococcus bicirculans</name>
    <name type="common">ex Wegman et al. 2014</name>
    <dbReference type="NCBI Taxonomy" id="1160721"/>
    <lineage>
        <taxon>Bacteria</taxon>
        <taxon>Bacillati</taxon>
        <taxon>Bacillota</taxon>
        <taxon>Clostridia</taxon>
        <taxon>Eubacteriales</taxon>
        <taxon>Oscillospiraceae</taxon>
        <taxon>Ruminococcus</taxon>
    </lineage>
</organism>
<feature type="non-terminal residue" evidence="1">
    <location>
        <position position="151"/>
    </location>
</feature>
<dbReference type="RefSeq" id="WP_195220981.1">
    <property type="nucleotide sequence ID" value="NZ_JADMWL010000008.1"/>
</dbReference>